<dbReference type="RefSeq" id="WP_073233076.1">
    <property type="nucleotide sequence ID" value="NZ_FQUQ01000004.1"/>
</dbReference>
<dbReference type="STRING" id="288992.SAMN04488522_104400"/>
<evidence type="ECO:0000313" key="1">
    <source>
        <dbReference type="EMBL" id="SHG08096.1"/>
    </source>
</evidence>
<dbReference type="Proteomes" id="UP000184287">
    <property type="component" value="Unassembled WGS sequence"/>
</dbReference>
<protein>
    <submittedName>
        <fullName evidence="1">Uncharacterized protein</fullName>
    </submittedName>
</protein>
<sequence>MSNNLTISYSKANAISSILGKCTIKSLGSELLFPVIKLKARLSVAVKQFHELQEAIYTESGLTPNADGSISGARSINDVNNVNQALKKLSEDATDVTEKEAKLFTENHLQELFNENPTLTTNELEVLIGLVG</sequence>
<dbReference type="AlphaFoldDB" id="A0A1M5GWG8"/>
<proteinExistence type="predicted"/>
<gene>
    <name evidence="1" type="ORF">SAMN04488522_104400</name>
</gene>
<organism evidence="1 2">
    <name type="scientific">Pedobacter caeni</name>
    <dbReference type="NCBI Taxonomy" id="288992"/>
    <lineage>
        <taxon>Bacteria</taxon>
        <taxon>Pseudomonadati</taxon>
        <taxon>Bacteroidota</taxon>
        <taxon>Sphingobacteriia</taxon>
        <taxon>Sphingobacteriales</taxon>
        <taxon>Sphingobacteriaceae</taxon>
        <taxon>Pedobacter</taxon>
    </lineage>
</organism>
<accession>A0A1M5GWG8</accession>
<reference evidence="2" key="1">
    <citation type="submission" date="2016-11" db="EMBL/GenBank/DDBJ databases">
        <authorList>
            <person name="Varghese N."/>
            <person name="Submissions S."/>
        </authorList>
    </citation>
    <scope>NUCLEOTIDE SEQUENCE [LARGE SCALE GENOMIC DNA]</scope>
    <source>
        <strain evidence="2">DSM 16990</strain>
    </source>
</reference>
<name>A0A1M5GWG8_9SPHI</name>
<evidence type="ECO:0000313" key="2">
    <source>
        <dbReference type="Proteomes" id="UP000184287"/>
    </source>
</evidence>
<keyword evidence="2" id="KW-1185">Reference proteome</keyword>
<dbReference type="EMBL" id="FQUQ01000004">
    <property type="protein sequence ID" value="SHG08096.1"/>
    <property type="molecule type" value="Genomic_DNA"/>
</dbReference>
<dbReference type="OrthoDB" id="769692at2"/>